<dbReference type="PANTHER" id="PTHR46896:SF2">
    <property type="entry name" value="SENTRIN-SPECIFIC PROTEASE 7"/>
    <property type="match status" value="1"/>
</dbReference>
<evidence type="ECO:0008006" key="5">
    <source>
        <dbReference type="Google" id="ProtNLM"/>
    </source>
</evidence>
<dbReference type="DNASU" id="66315"/>
<dbReference type="InterPro" id="IPR051947">
    <property type="entry name" value="Sentrin-specific_protease"/>
</dbReference>
<reference evidence="3" key="1">
    <citation type="journal article" date="1999" name="Methods Enzymol.">
        <title>High-efficiency full-length cDNA cloning.</title>
        <authorList>
            <person name="Carninci P."/>
            <person name="Hayashizaki Y."/>
        </authorList>
    </citation>
    <scope>NUCLEOTIDE SEQUENCE</scope>
    <source>
        <strain evidence="3">C57BL/6J</strain>
        <tissue evidence="3">Spinal ganglion</tissue>
    </source>
</reference>
<dbReference type="GeneID" id="66315"/>
<evidence type="ECO:0000256" key="1">
    <source>
        <dbReference type="ARBA" id="ARBA00022786"/>
    </source>
</evidence>
<evidence type="ECO:0000313" key="4">
    <source>
        <dbReference type="MGI" id="MGI:1913565"/>
    </source>
</evidence>
<dbReference type="UCSC" id="uc056zcm.1">
    <property type="organism name" value="mouse"/>
</dbReference>
<reference evidence="3" key="6">
    <citation type="submission" date="2004-04" db="EMBL/GenBank/DDBJ databases">
        <authorList>
            <person name="Arakawa T."/>
            <person name="Carninci P."/>
            <person name="Fukuda S."/>
            <person name="Hashizume W."/>
            <person name="Hayashida K."/>
            <person name="Hori F."/>
            <person name="Iida J."/>
            <person name="Imamura K."/>
            <person name="Imotani K."/>
            <person name="Itoh M."/>
            <person name="Kanagawa S."/>
            <person name="Kawai J."/>
            <person name="Kojima M."/>
            <person name="Konno H."/>
            <person name="Murata M."/>
            <person name="Nakamura M."/>
            <person name="Ninomiya N."/>
            <person name="Nishiyori H."/>
            <person name="Nomura K."/>
            <person name="Ohno M."/>
            <person name="Sakazume N."/>
            <person name="Sano H."/>
            <person name="Sasaki D."/>
            <person name="Shibata K."/>
            <person name="Shiraki T."/>
            <person name="Tagami M."/>
            <person name="Tagami Y."/>
            <person name="Waki K."/>
            <person name="Watahiki A."/>
            <person name="Muramatsu M."/>
            <person name="Hayashizaki Y."/>
        </authorList>
    </citation>
    <scope>NUCLEOTIDE SEQUENCE</scope>
    <source>
        <strain evidence="3">C57BL/6J</strain>
        <tissue evidence="3">Spinal ganglion</tissue>
    </source>
</reference>
<organism evidence="3">
    <name type="scientific">Mus musculus</name>
    <name type="common">Mouse</name>
    <dbReference type="NCBI Taxonomy" id="10090"/>
    <lineage>
        <taxon>Eukaryota</taxon>
        <taxon>Metazoa</taxon>
        <taxon>Chordata</taxon>
        <taxon>Craniata</taxon>
        <taxon>Vertebrata</taxon>
        <taxon>Euteleostomi</taxon>
        <taxon>Mammalia</taxon>
        <taxon>Eutheria</taxon>
        <taxon>Euarchontoglires</taxon>
        <taxon>Glires</taxon>
        <taxon>Rodentia</taxon>
        <taxon>Myomorpha</taxon>
        <taxon>Muroidea</taxon>
        <taxon>Muridae</taxon>
        <taxon>Murinae</taxon>
        <taxon>Mus</taxon>
        <taxon>Mus</taxon>
    </lineage>
</organism>
<reference evidence="3" key="4">
    <citation type="journal article" date="2001" name="Nature">
        <title>Functional annotation of a full-length mouse cDNA collection.</title>
        <authorList>
            <consortium name="The RIKEN Genome Exploration Research Group Phase II Team and the FANTOM Consortium"/>
        </authorList>
    </citation>
    <scope>NUCLEOTIDE SEQUENCE</scope>
    <source>
        <strain evidence="3">C57BL/6J</strain>
        <tissue evidence="3">Spinal ganglion</tissue>
    </source>
</reference>
<evidence type="ECO:0000256" key="2">
    <source>
        <dbReference type="SAM" id="MobiDB-lite"/>
    </source>
</evidence>
<feature type="region of interest" description="Disordered" evidence="2">
    <location>
        <begin position="185"/>
        <end position="252"/>
    </location>
</feature>
<name>Q3TPI1_MOUSE</name>
<dbReference type="PANTHER" id="PTHR46896">
    <property type="entry name" value="SENTRIN-SPECIFIC PROTEASE"/>
    <property type="match status" value="1"/>
</dbReference>
<reference evidence="3" key="3">
    <citation type="journal article" date="2000" name="Genome Res.">
        <title>RIKEN integrated sequence analysis (RISA) system--384-format sequencing pipeline with 384 multicapillary sequencer.</title>
        <authorList>
            <person name="Shibata K."/>
            <person name="Itoh M."/>
            <person name="Aizawa K."/>
            <person name="Nagaoka S."/>
            <person name="Sasaki N."/>
            <person name="Carninci P."/>
            <person name="Konno H."/>
            <person name="Akiyama J."/>
            <person name="Nishi K."/>
            <person name="Kitsunai T."/>
            <person name="Tashiro H."/>
            <person name="Itoh M."/>
            <person name="Sumi N."/>
            <person name="Ishii Y."/>
            <person name="Nakamura S."/>
            <person name="Hazama M."/>
            <person name="Nishine T."/>
            <person name="Harada A."/>
            <person name="Yamamoto R."/>
            <person name="Matsumoto H."/>
            <person name="Sakaguchi S."/>
            <person name="Ikegami T."/>
            <person name="Kashiwagi K."/>
            <person name="Fujiwake S."/>
            <person name="Inoue K."/>
            <person name="Togawa Y."/>
            <person name="Izawa M."/>
            <person name="Ohara E."/>
            <person name="Watahiki M."/>
            <person name="Yoneda Y."/>
            <person name="Ishikawa T."/>
            <person name="Ozawa K."/>
            <person name="Tanaka T."/>
            <person name="Matsuura S."/>
            <person name="Kawai J."/>
            <person name="Okazaki Y."/>
            <person name="Muramatsu M."/>
            <person name="Inoue Y."/>
            <person name="Kira A."/>
            <person name="Hayashizaki Y."/>
        </authorList>
    </citation>
    <scope>NUCLEOTIDE SEQUENCE</scope>
    <source>
        <strain evidence="3">C57BL/6J</strain>
        <tissue evidence="3">Spinal ganglion</tissue>
    </source>
</reference>
<reference evidence="3" key="5">
    <citation type="journal article" date="2002" name="Nature">
        <title>Analysis of the mouse transcriptome based on functional annotation of 60,770 full-length cDNAs.</title>
        <authorList>
            <consortium name="The FANTOM Consortium and the RIKEN Genome Exploration Research Group Phase I and II Team"/>
        </authorList>
    </citation>
    <scope>NUCLEOTIDE SEQUENCE</scope>
    <source>
        <strain evidence="3">C57BL/6J</strain>
        <tissue evidence="3">Spinal ganglion</tissue>
    </source>
</reference>
<feature type="compositionally biased region" description="Low complexity" evidence="2">
    <location>
        <begin position="192"/>
        <end position="208"/>
    </location>
</feature>
<dbReference type="AGR" id="MGI:1913565"/>
<dbReference type="PeptideAtlas" id="Q3TPI1"/>
<protein>
    <recommendedName>
        <fullName evidence="5">Sentrin-specific protease 7</fullName>
    </recommendedName>
</protein>
<dbReference type="AlphaFoldDB" id="Q3TPI1"/>
<proteinExistence type="evidence at transcript level"/>
<sequence>MDRARPGRRRASSEIVTEGKRKKSSPADLQKITKLLTVKSEDVLAQSPLSKLRGSECWWTRSLRNKVICLDHKKPKAARGCPPKGLPKRHLRVMLTNVLWTDLGREFRKTLPRKDANLCAPSKVQSDSLPSTSVDSIETCQRLDPLHQSLNLSERTPRVILTDIRQTELGRKYLKIPPVTEASLSDTANLKSEQLSSSSDGSLESCQSVNHHKSFLSESGPKPSRTGDVPAKEAACGGQKQGDDGGVTPEMAAPHPKGFLCEALAVLELTLKTRPGLEFRNPPASASQVLGLKACTTTAQPHCLFLYYKLHSLLVRTYCNFQKILT</sequence>
<dbReference type="OrthoDB" id="442460at2759"/>
<feature type="compositionally biased region" description="Basic residues" evidence="2">
    <location>
        <begin position="1"/>
        <end position="10"/>
    </location>
</feature>
<keyword evidence="1" id="KW-0833">Ubl conjugation pathway</keyword>
<accession>Q3TPI1</accession>
<feature type="region of interest" description="Disordered" evidence="2">
    <location>
        <begin position="1"/>
        <end position="27"/>
    </location>
</feature>
<gene>
    <name evidence="4" type="primary">Senp7</name>
</gene>
<reference evidence="3" key="7">
    <citation type="journal article" date="2005" name="Science">
        <title>The Transcriptional Landscape of the Mammalian Genome.</title>
        <authorList>
            <consortium name="The FANTOM Consortium"/>
            <consortium name="Riken Genome Exploration Research Group and Genome Science Group (Genome Network Project Core Group)"/>
        </authorList>
    </citation>
    <scope>NUCLEOTIDE SEQUENCE</scope>
    <source>
        <strain evidence="3">C57BL/6J</strain>
        <tissue evidence="3">Spinal ganglion</tissue>
    </source>
</reference>
<evidence type="ECO:0000313" key="3">
    <source>
        <dbReference type="EMBL" id="BAE37755.1"/>
    </source>
</evidence>
<reference evidence="3" key="8">
    <citation type="journal article" date="2005" name="Science">
        <title>Antisense Transcription in the Mammalian Transcriptome.</title>
        <authorList>
            <consortium name="RIKEN Genome Exploration Research Group and Genome Science Group (Genome Network Project Core Group) and the FANTOM Consortium"/>
        </authorList>
    </citation>
    <scope>NUCLEOTIDE SEQUENCE</scope>
    <source>
        <strain evidence="3">C57BL/6J</strain>
        <tissue evidence="3">Spinal ganglion</tissue>
    </source>
</reference>
<dbReference type="EMBL" id="AK164354">
    <property type="protein sequence ID" value="BAE37755.1"/>
    <property type="molecule type" value="mRNA"/>
</dbReference>
<dbReference type="MGI" id="MGI:1913565">
    <property type="gene designation" value="Senp7"/>
</dbReference>
<reference evidence="3" key="2">
    <citation type="journal article" date="2000" name="Genome Res.">
        <title>Normalization and subtraction of cap-trapper-selected cDNAs to prepare full-length cDNA libraries for rapid discovery of new genes.</title>
        <authorList>
            <person name="Carninci P."/>
            <person name="Shibata Y."/>
            <person name="Hayatsu N."/>
            <person name="Sugahara Y."/>
            <person name="Shibata K."/>
            <person name="Itoh M."/>
            <person name="Konno H."/>
            <person name="Okazaki Y."/>
            <person name="Muramatsu M."/>
            <person name="Hayashizaki Y."/>
        </authorList>
    </citation>
    <scope>NUCLEOTIDE SEQUENCE</scope>
    <source>
        <strain evidence="3">C57BL/6J</strain>
        <tissue evidence="3">Spinal ganglion</tissue>
    </source>
</reference>
<dbReference type="RefSeq" id="NP_001291432.1">
    <property type="nucleotide sequence ID" value="NM_001304503.1"/>
</dbReference>
<dbReference type="BioGRID-ORCS" id="66315">
    <property type="hits" value="2 hits in 61 CRISPR screens"/>
</dbReference>
<dbReference type="CTD" id="57337"/>